<comment type="similarity">
    <text evidence="7">Belongs to the binding-protein-dependent transport system permease family.</text>
</comment>
<dbReference type="InterPro" id="IPR035906">
    <property type="entry name" value="MetI-like_sf"/>
</dbReference>
<dbReference type="AlphaFoldDB" id="A0A2K2FI74"/>
<dbReference type="PANTHER" id="PTHR43227">
    <property type="entry name" value="BLL4140 PROTEIN"/>
    <property type="match status" value="1"/>
</dbReference>
<evidence type="ECO:0000259" key="8">
    <source>
        <dbReference type="PROSITE" id="PS50928"/>
    </source>
</evidence>
<evidence type="ECO:0000256" key="6">
    <source>
        <dbReference type="ARBA" id="ARBA00023136"/>
    </source>
</evidence>
<keyword evidence="2 7" id="KW-0813">Transport</keyword>
<dbReference type="Pfam" id="PF00528">
    <property type="entry name" value="BPD_transp_1"/>
    <property type="match status" value="1"/>
</dbReference>
<dbReference type="InterPro" id="IPR050809">
    <property type="entry name" value="UgpAE/MalFG_permease"/>
</dbReference>
<dbReference type="EMBL" id="NIOJ01000027">
    <property type="protein sequence ID" value="PNT98487.1"/>
    <property type="molecule type" value="Genomic_DNA"/>
</dbReference>
<evidence type="ECO:0000313" key="10">
    <source>
        <dbReference type="Proteomes" id="UP000236151"/>
    </source>
</evidence>
<dbReference type="KEGG" id="cthd:CDO33_11915"/>
<dbReference type="SUPFAM" id="SSF161098">
    <property type="entry name" value="MetI-like"/>
    <property type="match status" value="1"/>
</dbReference>
<evidence type="ECO:0000256" key="7">
    <source>
        <dbReference type="RuleBase" id="RU363032"/>
    </source>
</evidence>
<dbReference type="GO" id="GO:0005886">
    <property type="term" value="C:plasma membrane"/>
    <property type="evidence" value="ECO:0007669"/>
    <property type="project" value="UniProtKB-SubCell"/>
</dbReference>
<dbReference type="PANTHER" id="PTHR43227:SF11">
    <property type="entry name" value="BLL4140 PROTEIN"/>
    <property type="match status" value="1"/>
</dbReference>
<keyword evidence="10" id="KW-1185">Reference proteome</keyword>
<evidence type="ECO:0000256" key="4">
    <source>
        <dbReference type="ARBA" id="ARBA00022692"/>
    </source>
</evidence>
<dbReference type="Proteomes" id="UP000236151">
    <property type="component" value="Unassembled WGS sequence"/>
</dbReference>
<dbReference type="OrthoDB" id="384651at2"/>
<gene>
    <name evidence="9" type="ORF">CDQ84_11080</name>
</gene>
<dbReference type="CDD" id="cd06261">
    <property type="entry name" value="TM_PBP2"/>
    <property type="match status" value="1"/>
</dbReference>
<feature type="transmembrane region" description="Helical" evidence="7">
    <location>
        <begin position="234"/>
        <end position="255"/>
    </location>
</feature>
<evidence type="ECO:0000256" key="3">
    <source>
        <dbReference type="ARBA" id="ARBA00022475"/>
    </source>
</evidence>
<feature type="transmembrane region" description="Helical" evidence="7">
    <location>
        <begin position="291"/>
        <end position="312"/>
    </location>
</feature>
<reference evidence="9 10" key="1">
    <citation type="submission" date="2017-06" db="EMBL/GenBank/DDBJ databases">
        <title>Investigating the central metabolism of Clostridium thermosuccinogenes.</title>
        <authorList>
            <person name="Koendjbiharie J.G."/>
            <person name="van Kranenburg R."/>
        </authorList>
    </citation>
    <scope>NUCLEOTIDE SEQUENCE [LARGE SCALE GENOMIC DNA]</scope>
    <source>
        <strain evidence="9 10">DSM 5806</strain>
    </source>
</reference>
<accession>A0A2K2FI74</accession>
<evidence type="ECO:0000313" key="9">
    <source>
        <dbReference type="EMBL" id="PNT98487.1"/>
    </source>
</evidence>
<comment type="subcellular location">
    <subcellularLocation>
        <location evidence="1 7">Cell membrane</location>
        <topology evidence="1 7">Multi-pass membrane protein</topology>
    </subcellularLocation>
</comment>
<keyword evidence="6 7" id="KW-0472">Membrane</keyword>
<evidence type="ECO:0000256" key="1">
    <source>
        <dbReference type="ARBA" id="ARBA00004651"/>
    </source>
</evidence>
<organism evidence="9 10">
    <name type="scientific">Clostridium thermosuccinogenes</name>
    <dbReference type="NCBI Taxonomy" id="84032"/>
    <lineage>
        <taxon>Bacteria</taxon>
        <taxon>Bacillati</taxon>
        <taxon>Bacillota</taxon>
        <taxon>Clostridia</taxon>
        <taxon>Eubacteriales</taxon>
        <taxon>Clostridiaceae</taxon>
        <taxon>Clostridium</taxon>
    </lineage>
</organism>
<dbReference type="GO" id="GO:0055085">
    <property type="term" value="P:transmembrane transport"/>
    <property type="evidence" value="ECO:0007669"/>
    <property type="project" value="InterPro"/>
</dbReference>
<keyword evidence="5 7" id="KW-1133">Transmembrane helix</keyword>
<name>A0A2K2FI74_9CLOT</name>
<proteinExistence type="inferred from homology"/>
<keyword evidence="4 7" id="KW-0812">Transmembrane</keyword>
<keyword evidence="3" id="KW-1003">Cell membrane</keyword>
<feature type="transmembrane region" description="Helical" evidence="7">
    <location>
        <begin position="102"/>
        <end position="123"/>
    </location>
</feature>
<evidence type="ECO:0000256" key="5">
    <source>
        <dbReference type="ARBA" id="ARBA00022989"/>
    </source>
</evidence>
<protein>
    <submittedName>
        <fullName evidence="9">Sugar ABC transporter permease</fullName>
    </submittedName>
</protein>
<feature type="domain" description="ABC transmembrane type-1" evidence="8">
    <location>
        <begin position="98"/>
        <end position="312"/>
    </location>
</feature>
<dbReference type="PROSITE" id="PS50928">
    <property type="entry name" value="ABC_TM1"/>
    <property type="match status" value="1"/>
</dbReference>
<dbReference type="Gene3D" id="1.10.3720.10">
    <property type="entry name" value="MetI-like"/>
    <property type="match status" value="1"/>
</dbReference>
<dbReference type="InterPro" id="IPR000515">
    <property type="entry name" value="MetI-like"/>
</dbReference>
<evidence type="ECO:0000256" key="2">
    <source>
        <dbReference type="ARBA" id="ARBA00022448"/>
    </source>
</evidence>
<comment type="caution">
    <text evidence="9">The sequence shown here is derived from an EMBL/GenBank/DDBJ whole genome shotgun (WGS) entry which is preliminary data.</text>
</comment>
<sequence length="325" mass="36611">MSLTGTERQLNKEAAAITVKTRRKVLEVIKKDFKHNWKVYLMALPVVAFYIIFCYGPMWGLSIAFVDFKPRLGILKSPFVGLKHFKNFVTDPYFGRLVTNTFMLNLWGLVFGFPAPIILALSLNEVVNKRFKRTVQTITYMPHFISLVVVCGLIRIFCGSDGLLNDIIAMFGGERTPLLANANLFRPIYTFSGIWQNVGWDSIIYLAAISNVSPELYESATIDGAGRFRRMWHVTIPSIAPTITILLIFAIGGMLGSAHEKIILLYNPVTYEKADVIASYVYRRGLQEFDYSYSAAVGLISSVVNFVFLWCANAAARKISETSLW</sequence>
<feature type="transmembrane region" description="Helical" evidence="7">
    <location>
        <begin position="39"/>
        <end position="66"/>
    </location>
</feature>
<dbReference type="RefSeq" id="WP_103081809.1">
    <property type="nucleotide sequence ID" value="NZ_CP021850.1"/>
</dbReference>